<evidence type="ECO:0000259" key="1">
    <source>
        <dbReference type="Pfam" id="PF13963"/>
    </source>
</evidence>
<gene>
    <name evidence="2" type="primary">ga28183</name>
    <name evidence="2" type="ORF">PR202_ga28183</name>
</gene>
<proteinExistence type="predicted"/>
<evidence type="ECO:0000313" key="2">
    <source>
        <dbReference type="EMBL" id="GJN10119.1"/>
    </source>
</evidence>
<protein>
    <recommendedName>
        <fullName evidence="1">Transposase-associated domain-containing protein</fullName>
    </recommendedName>
</protein>
<name>A0AAV5DH19_ELECO</name>
<comment type="caution">
    <text evidence="2">The sequence shown here is derived from an EMBL/GenBank/DDBJ whole genome shotgun (WGS) entry which is preliminary data.</text>
</comment>
<reference evidence="2" key="2">
    <citation type="submission" date="2021-12" db="EMBL/GenBank/DDBJ databases">
        <title>Resequencing data analysis of finger millet.</title>
        <authorList>
            <person name="Hatakeyama M."/>
            <person name="Aluri S."/>
            <person name="Balachadran M.T."/>
            <person name="Sivarajan S.R."/>
            <person name="Poveda L."/>
            <person name="Shimizu-Inatsugi R."/>
            <person name="Schlapbach R."/>
            <person name="Sreeman S.M."/>
            <person name="Shimizu K.K."/>
        </authorList>
    </citation>
    <scope>NUCLEOTIDE SEQUENCE</scope>
</reference>
<organism evidence="2 3">
    <name type="scientific">Eleusine coracana subsp. coracana</name>
    <dbReference type="NCBI Taxonomy" id="191504"/>
    <lineage>
        <taxon>Eukaryota</taxon>
        <taxon>Viridiplantae</taxon>
        <taxon>Streptophyta</taxon>
        <taxon>Embryophyta</taxon>
        <taxon>Tracheophyta</taxon>
        <taxon>Spermatophyta</taxon>
        <taxon>Magnoliopsida</taxon>
        <taxon>Liliopsida</taxon>
        <taxon>Poales</taxon>
        <taxon>Poaceae</taxon>
        <taxon>PACMAD clade</taxon>
        <taxon>Chloridoideae</taxon>
        <taxon>Cynodonteae</taxon>
        <taxon>Eleusininae</taxon>
        <taxon>Eleusine</taxon>
    </lineage>
</organism>
<sequence>MRSNIENLCRETKAYKQGVNSFLAFAFRNSAIGNKVLCPCRKCVNSFWQEAGEVREHLICDGFLKGYRTWTLHGEVGSSCANHSTDDVPEFIEQPSEDDDISEFLRDLACGLDDRGDIEDDGSFEPPNKYVAAIQHHFQVSHTQF</sequence>
<dbReference type="EMBL" id="BQKI01000017">
    <property type="protein sequence ID" value="GJN10119.1"/>
    <property type="molecule type" value="Genomic_DNA"/>
</dbReference>
<keyword evidence="3" id="KW-1185">Reference proteome</keyword>
<dbReference type="Pfam" id="PF13963">
    <property type="entry name" value="Transpos_assoc"/>
    <property type="match status" value="1"/>
</dbReference>
<dbReference type="InterPro" id="IPR029480">
    <property type="entry name" value="Transpos_assoc"/>
</dbReference>
<accession>A0AAV5DH19</accession>
<dbReference type="Proteomes" id="UP001054889">
    <property type="component" value="Unassembled WGS sequence"/>
</dbReference>
<feature type="domain" description="Transposase-associated" evidence="1">
    <location>
        <begin position="6"/>
        <end position="75"/>
    </location>
</feature>
<reference evidence="2" key="1">
    <citation type="journal article" date="2018" name="DNA Res.">
        <title>Multiple hybrid de novo genome assembly of finger millet, an orphan allotetraploid crop.</title>
        <authorList>
            <person name="Hatakeyama M."/>
            <person name="Aluri S."/>
            <person name="Balachadran M.T."/>
            <person name="Sivarajan S.R."/>
            <person name="Patrignani A."/>
            <person name="Gruter S."/>
            <person name="Poveda L."/>
            <person name="Shimizu-Inatsugi R."/>
            <person name="Baeten J."/>
            <person name="Francoijs K.J."/>
            <person name="Nataraja K.N."/>
            <person name="Reddy Y.A.N."/>
            <person name="Phadnis S."/>
            <person name="Ravikumar R.L."/>
            <person name="Schlapbach R."/>
            <person name="Sreeman S.M."/>
            <person name="Shimizu K.K."/>
        </authorList>
    </citation>
    <scope>NUCLEOTIDE SEQUENCE</scope>
</reference>
<dbReference type="AlphaFoldDB" id="A0AAV5DH19"/>
<evidence type="ECO:0000313" key="3">
    <source>
        <dbReference type="Proteomes" id="UP001054889"/>
    </source>
</evidence>